<organism evidence="1">
    <name type="scientific">uncultured Thermomicrobiales bacterium</name>
    <dbReference type="NCBI Taxonomy" id="1645740"/>
    <lineage>
        <taxon>Bacteria</taxon>
        <taxon>Pseudomonadati</taxon>
        <taxon>Thermomicrobiota</taxon>
        <taxon>Thermomicrobia</taxon>
        <taxon>Thermomicrobiales</taxon>
        <taxon>environmental samples</taxon>
    </lineage>
</organism>
<dbReference type="EMBL" id="CADCWM010000766">
    <property type="protein sequence ID" value="CAA9579708.1"/>
    <property type="molecule type" value="Genomic_DNA"/>
</dbReference>
<reference evidence="1" key="1">
    <citation type="submission" date="2020-02" db="EMBL/GenBank/DDBJ databases">
        <authorList>
            <person name="Meier V. D."/>
        </authorList>
    </citation>
    <scope>NUCLEOTIDE SEQUENCE</scope>
    <source>
        <strain evidence="1">AVDCRST_MAG88</strain>
    </source>
</reference>
<name>A0A6J4VHU0_9BACT</name>
<protein>
    <submittedName>
        <fullName evidence="1">Uncharacterized protein</fullName>
    </submittedName>
</protein>
<accession>A0A6J4VHU0</accession>
<gene>
    <name evidence="1" type="ORF">AVDCRST_MAG88-3179</name>
</gene>
<feature type="non-terminal residue" evidence="1">
    <location>
        <position position="29"/>
    </location>
</feature>
<dbReference type="AlphaFoldDB" id="A0A6J4VHU0"/>
<evidence type="ECO:0000313" key="1">
    <source>
        <dbReference type="EMBL" id="CAA9579708.1"/>
    </source>
</evidence>
<proteinExistence type="predicted"/>
<sequence>MGFIVDLVVGARRAEQAKDLEIALLRHQV</sequence>